<accession>A0ABR8WM52</accession>
<dbReference type="RefSeq" id="WP_251833354.1">
    <property type="nucleotide sequence ID" value="NZ_JACSPS010000002.1"/>
</dbReference>
<protein>
    <submittedName>
        <fullName evidence="2">Phosphoribosyl-ATP pyrophosphatase</fullName>
    </submittedName>
</protein>
<dbReference type="Proteomes" id="UP000626242">
    <property type="component" value="Unassembled WGS sequence"/>
</dbReference>
<evidence type="ECO:0000256" key="1">
    <source>
        <dbReference type="SAM" id="Coils"/>
    </source>
</evidence>
<gene>
    <name evidence="2" type="ORF">H9628_06715</name>
</gene>
<organism evidence="2 3">
    <name type="scientific">Kaistella pullorum</name>
    <dbReference type="NCBI Taxonomy" id="2763074"/>
    <lineage>
        <taxon>Bacteria</taxon>
        <taxon>Pseudomonadati</taxon>
        <taxon>Bacteroidota</taxon>
        <taxon>Flavobacteriia</taxon>
        <taxon>Flavobacteriales</taxon>
        <taxon>Weeksellaceae</taxon>
        <taxon>Chryseobacterium group</taxon>
        <taxon>Kaistella</taxon>
    </lineage>
</organism>
<feature type="coiled-coil region" evidence="1">
    <location>
        <begin position="1"/>
        <end position="28"/>
    </location>
</feature>
<name>A0ABR8WM52_9FLAO</name>
<keyword evidence="3" id="KW-1185">Reference proteome</keyword>
<evidence type="ECO:0000313" key="3">
    <source>
        <dbReference type="Proteomes" id="UP000626242"/>
    </source>
</evidence>
<sequence length="165" mass="18470">MDTKYSNLEELKRKKELLKKDVSGLEDLLTFDNTKESLSAFTNGFTDRFLKEEPKAGGGTELKFDGSGIVKEFAENLKDSILHKNTVRNFAANPGTVAMAENALKLGAVSYIGNYARKNLSNTSWKKKAIGLALIYVAPVVLKMVRERLEDYQRSRTTSSMQQLI</sequence>
<evidence type="ECO:0000313" key="2">
    <source>
        <dbReference type="EMBL" id="MBD8018158.1"/>
    </source>
</evidence>
<keyword evidence="1" id="KW-0175">Coiled coil</keyword>
<comment type="caution">
    <text evidence="2">The sequence shown here is derived from an EMBL/GenBank/DDBJ whole genome shotgun (WGS) entry which is preliminary data.</text>
</comment>
<reference evidence="2 3" key="1">
    <citation type="submission" date="2020-08" db="EMBL/GenBank/DDBJ databases">
        <title>A Genomic Blueprint of the Chicken Gut Microbiome.</title>
        <authorList>
            <person name="Gilroy R."/>
            <person name="Ravi A."/>
            <person name="Getino M."/>
            <person name="Pursley I."/>
            <person name="Horton D.L."/>
            <person name="Alikhan N.-F."/>
            <person name="Baker D."/>
            <person name="Gharbi K."/>
            <person name="Hall N."/>
            <person name="Watson M."/>
            <person name="Adriaenssens E.M."/>
            <person name="Foster-Nyarko E."/>
            <person name="Jarju S."/>
            <person name="Secka A."/>
            <person name="Antonio M."/>
            <person name="Oren A."/>
            <person name="Chaudhuri R."/>
            <person name="La Ragione R.M."/>
            <person name="Hildebrand F."/>
            <person name="Pallen M.J."/>
        </authorList>
    </citation>
    <scope>NUCLEOTIDE SEQUENCE [LARGE SCALE GENOMIC DNA]</scope>
    <source>
        <strain evidence="2 3">Sa1CVA4</strain>
    </source>
</reference>
<proteinExistence type="predicted"/>
<dbReference type="EMBL" id="JACSPS010000002">
    <property type="protein sequence ID" value="MBD8018158.1"/>
    <property type="molecule type" value="Genomic_DNA"/>
</dbReference>